<dbReference type="InterPro" id="IPR011050">
    <property type="entry name" value="Pectin_lyase_fold/virulence"/>
</dbReference>
<keyword evidence="8" id="KW-0964">Secreted</keyword>
<evidence type="ECO:0000256" key="4">
    <source>
        <dbReference type="ARBA" id="ARBA00022801"/>
    </source>
</evidence>
<dbReference type="GO" id="GO:0030599">
    <property type="term" value="F:pectinesterase activity"/>
    <property type="evidence" value="ECO:0007669"/>
    <property type="project" value="UniProtKB-UniRule"/>
</dbReference>
<dbReference type="Proteomes" id="UP000276215">
    <property type="component" value="Unassembled WGS sequence"/>
</dbReference>
<dbReference type="OrthoDB" id="2019149at2759"/>
<comment type="subcellular location">
    <subcellularLocation>
        <location evidence="8">Secreted</location>
    </subcellularLocation>
</comment>
<dbReference type="UniPathway" id="UPA00545">
    <property type="reaction ID" value="UER00823"/>
</dbReference>
<gene>
    <name evidence="10" type="ORF">L873DRAFT_1667705</name>
</gene>
<keyword evidence="4 8" id="KW-0378">Hydrolase</keyword>
<dbReference type="EMBL" id="ML120359">
    <property type="protein sequence ID" value="RPB04141.1"/>
    <property type="molecule type" value="Genomic_DNA"/>
</dbReference>
<evidence type="ECO:0000313" key="11">
    <source>
        <dbReference type="Proteomes" id="UP000276215"/>
    </source>
</evidence>
<evidence type="ECO:0000256" key="5">
    <source>
        <dbReference type="ARBA" id="ARBA00023085"/>
    </source>
</evidence>
<evidence type="ECO:0000259" key="9">
    <source>
        <dbReference type="Pfam" id="PF01095"/>
    </source>
</evidence>
<evidence type="ECO:0000256" key="3">
    <source>
        <dbReference type="ARBA" id="ARBA00013229"/>
    </source>
</evidence>
<keyword evidence="8" id="KW-0961">Cell wall biogenesis/degradation</keyword>
<organism evidence="10 11">
    <name type="scientific">Choiromyces venosus 120613-1</name>
    <dbReference type="NCBI Taxonomy" id="1336337"/>
    <lineage>
        <taxon>Eukaryota</taxon>
        <taxon>Fungi</taxon>
        <taxon>Dikarya</taxon>
        <taxon>Ascomycota</taxon>
        <taxon>Pezizomycotina</taxon>
        <taxon>Pezizomycetes</taxon>
        <taxon>Pezizales</taxon>
        <taxon>Tuberaceae</taxon>
        <taxon>Choiromyces</taxon>
    </lineage>
</organism>
<dbReference type="AlphaFoldDB" id="A0A3N4K6S6"/>
<dbReference type="GO" id="GO:0042545">
    <property type="term" value="P:cell wall modification"/>
    <property type="evidence" value="ECO:0007669"/>
    <property type="project" value="UniProtKB-UniRule"/>
</dbReference>
<evidence type="ECO:0000256" key="6">
    <source>
        <dbReference type="ARBA" id="ARBA00047928"/>
    </source>
</evidence>
<keyword evidence="11" id="KW-1185">Reference proteome</keyword>
<keyword evidence="8" id="KW-0732">Signal</keyword>
<proteinExistence type="inferred from homology"/>
<feature type="signal peptide" evidence="8">
    <location>
        <begin position="1"/>
        <end position="19"/>
    </location>
</feature>
<dbReference type="Pfam" id="PF01095">
    <property type="entry name" value="Pectinesterase"/>
    <property type="match status" value="1"/>
</dbReference>
<dbReference type="InterPro" id="IPR012334">
    <property type="entry name" value="Pectin_lyas_fold"/>
</dbReference>
<comment type="function">
    <text evidence="8">Involved in maceration and soft-rotting of plant tissue.</text>
</comment>
<dbReference type="GO" id="GO:0045490">
    <property type="term" value="P:pectin catabolic process"/>
    <property type="evidence" value="ECO:0007669"/>
    <property type="project" value="UniProtKB-UniRule"/>
</dbReference>
<feature type="active site" evidence="7">
    <location>
        <position position="191"/>
    </location>
</feature>
<evidence type="ECO:0000256" key="7">
    <source>
        <dbReference type="PROSITE-ProRule" id="PRU10040"/>
    </source>
</evidence>
<keyword evidence="5 8" id="KW-0063">Aspartyl esterase</keyword>
<evidence type="ECO:0000313" key="10">
    <source>
        <dbReference type="EMBL" id="RPB04141.1"/>
    </source>
</evidence>
<feature type="domain" description="Pectinesterase catalytic" evidence="9">
    <location>
        <begin position="36"/>
        <end position="311"/>
    </location>
</feature>
<dbReference type="EC" id="3.1.1.11" evidence="3 8"/>
<dbReference type="PANTHER" id="PTHR31321">
    <property type="entry name" value="ACYL-COA THIOESTER HYDROLASE YBHC-RELATED"/>
    <property type="match status" value="1"/>
</dbReference>
<feature type="chain" id="PRO_5017846074" description="Pectinesterase" evidence="8">
    <location>
        <begin position="20"/>
        <end position="338"/>
    </location>
</feature>
<accession>A0A3N4K6S6</accession>
<evidence type="ECO:0000256" key="1">
    <source>
        <dbReference type="ARBA" id="ARBA00005184"/>
    </source>
</evidence>
<reference evidence="10 11" key="1">
    <citation type="journal article" date="2018" name="Nat. Ecol. Evol.">
        <title>Pezizomycetes genomes reveal the molecular basis of ectomycorrhizal truffle lifestyle.</title>
        <authorList>
            <person name="Murat C."/>
            <person name="Payen T."/>
            <person name="Noel B."/>
            <person name="Kuo A."/>
            <person name="Morin E."/>
            <person name="Chen J."/>
            <person name="Kohler A."/>
            <person name="Krizsan K."/>
            <person name="Balestrini R."/>
            <person name="Da Silva C."/>
            <person name="Montanini B."/>
            <person name="Hainaut M."/>
            <person name="Levati E."/>
            <person name="Barry K.W."/>
            <person name="Belfiori B."/>
            <person name="Cichocki N."/>
            <person name="Clum A."/>
            <person name="Dockter R.B."/>
            <person name="Fauchery L."/>
            <person name="Guy J."/>
            <person name="Iotti M."/>
            <person name="Le Tacon F."/>
            <person name="Lindquist E.A."/>
            <person name="Lipzen A."/>
            <person name="Malagnac F."/>
            <person name="Mello A."/>
            <person name="Molinier V."/>
            <person name="Miyauchi S."/>
            <person name="Poulain J."/>
            <person name="Riccioni C."/>
            <person name="Rubini A."/>
            <person name="Sitrit Y."/>
            <person name="Splivallo R."/>
            <person name="Traeger S."/>
            <person name="Wang M."/>
            <person name="Zifcakova L."/>
            <person name="Wipf D."/>
            <person name="Zambonelli A."/>
            <person name="Paolocci F."/>
            <person name="Nowrousian M."/>
            <person name="Ottonello S."/>
            <person name="Baldrian P."/>
            <person name="Spatafora J.W."/>
            <person name="Henrissat B."/>
            <person name="Nagy L.G."/>
            <person name="Aury J.M."/>
            <person name="Wincker P."/>
            <person name="Grigoriev I.V."/>
            <person name="Bonfante P."/>
            <person name="Martin F.M."/>
        </authorList>
    </citation>
    <scope>NUCLEOTIDE SEQUENCE [LARGE SCALE GENOMIC DNA]</scope>
    <source>
        <strain evidence="10 11">120613-1</strain>
    </source>
</reference>
<comment type="pathway">
    <text evidence="1 8">Glycan metabolism; pectin degradation; 2-dehydro-3-deoxy-D-gluconate from pectin: step 1/5.</text>
</comment>
<dbReference type="Gene3D" id="2.160.20.10">
    <property type="entry name" value="Single-stranded right-handed beta-helix, Pectin lyase-like"/>
    <property type="match status" value="1"/>
</dbReference>
<name>A0A3N4K6S6_9PEZI</name>
<evidence type="ECO:0000256" key="8">
    <source>
        <dbReference type="RuleBase" id="RU000589"/>
    </source>
</evidence>
<protein>
    <recommendedName>
        <fullName evidence="3 8">Pectinesterase</fullName>
        <ecNumber evidence="3 8">3.1.1.11</ecNumber>
    </recommendedName>
</protein>
<dbReference type="PROSITE" id="PS00503">
    <property type="entry name" value="PECTINESTERASE_2"/>
    <property type="match status" value="1"/>
</dbReference>
<sequence>MKVLSLLSVLASAITVVNGLGVTRPPTGAVVVDINSNSDTTYKSIQEAVWSLPNDTSSQTIFIYPGTYRGQVILLGRPGPTTFQGYTKDIHDQKSNTVLLTNSLVASVAGSNSKSATLQIYSNDTNVYNLDIENTYGTGGGRGAQAQALALSQAGQRNGYYGVGFFSYQDTVYTVNGTSYFSNTYIQGAVDYIFGMKGVAYFCNSILASSSRGFITAQGRESTAYFGAYVFDNIKLITVMNATDNSMYLGRPWRNHSTVVYKNSDFGNVVNLRGWTNWTPTDPRTDTVYYGEYNNRGASAWNPARANFSKLISKEEAEGQWSIKGTLGSDNWIDKRFC</sequence>
<evidence type="ECO:0000256" key="2">
    <source>
        <dbReference type="ARBA" id="ARBA00008891"/>
    </source>
</evidence>
<comment type="similarity">
    <text evidence="2">Belongs to the pectinesterase family.</text>
</comment>
<dbReference type="STRING" id="1336337.A0A3N4K6S6"/>
<dbReference type="GO" id="GO:0005576">
    <property type="term" value="C:extracellular region"/>
    <property type="evidence" value="ECO:0007669"/>
    <property type="project" value="UniProtKB-SubCell"/>
</dbReference>
<dbReference type="InterPro" id="IPR000070">
    <property type="entry name" value="Pectinesterase_cat"/>
</dbReference>
<dbReference type="PANTHER" id="PTHR31321:SF57">
    <property type="entry name" value="PECTINESTERASE 53-RELATED"/>
    <property type="match status" value="1"/>
</dbReference>
<dbReference type="SUPFAM" id="SSF51126">
    <property type="entry name" value="Pectin lyase-like"/>
    <property type="match status" value="1"/>
</dbReference>
<dbReference type="InterPro" id="IPR033131">
    <property type="entry name" value="Pectinesterase_Asp_AS"/>
</dbReference>
<comment type="catalytic activity">
    <reaction evidence="6 8">
        <text>[(1-&gt;4)-alpha-D-galacturonosyl methyl ester](n) + n H2O = [(1-&gt;4)-alpha-D-galacturonosyl](n) + n methanol + n H(+)</text>
        <dbReference type="Rhea" id="RHEA:22380"/>
        <dbReference type="Rhea" id="RHEA-COMP:14570"/>
        <dbReference type="Rhea" id="RHEA-COMP:14573"/>
        <dbReference type="ChEBI" id="CHEBI:15377"/>
        <dbReference type="ChEBI" id="CHEBI:15378"/>
        <dbReference type="ChEBI" id="CHEBI:17790"/>
        <dbReference type="ChEBI" id="CHEBI:140522"/>
        <dbReference type="ChEBI" id="CHEBI:140523"/>
        <dbReference type="EC" id="3.1.1.11"/>
    </reaction>
</comment>